<name>A0A9W4XV81_9PLEO</name>
<dbReference type="EMBL" id="CAOQHR010000004">
    <property type="protein sequence ID" value="CAI6334162.1"/>
    <property type="molecule type" value="Genomic_DNA"/>
</dbReference>
<sequence length="82" mass="9298">MCTHAANTCSTVRATAATAVRHNRVDMEFHLRRDTKNNYRIRERDPSPCISAPVLGDLVPFLTAVYRKGSNPMMNLFALLYE</sequence>
<accession>A0A9W4XV81</accession>
<dbReference type="Proteomes" id="UP001152607">
    <property type="component" value="Unassembled WGS sequence"/>
</dbReference>
<gene>
    <name evidence="1" type="ORF">PDIGIT_LOCUS7216</name>
</gene>
<organism evidence="1 2">
    <name type="scientific">Periconia digitata</name>
    <dbReference type="NCBI Taxonomy" id="1303443"/>
    <lineage>
        <taxon>Eukaryota</taxon>
        <taxon>Fungi</taxon>
        <taxon>Dikarya</taxon>
        <taxon>Ascomycota</taxon>
        <taxon>Pezizomycotina</taxon>
        <taxon>Dothideomycetes</taxon>
        <taxon>Pleosporomycetidae</taxon>
        <taxon>Pleosporales</taxon>
        <taxon>Massarineae</taxon>
        <taxon>Periconiaceae</taxon>
        <taxon>Periconia</taxon>
    </lineage>
</organism>
<keyword evidence="2" id="KW-1185">Reference proteome</keyword>
<evidence type="ECO:0000313" key="1">
    <source>
        <dbReference type="EMBL" id="CAI6334162.1"/>
    </source>
</evidence>
<reference evidence="1" key="1">
    <citation type="submission" date="2023-01" db="EMBL/GenBank/DDBJ databases">
        <authorList>
            <person name="Van Ghelder C."/>
            <person name="Rancurel C."/>
        </authorList>
    </citation>
    <scope>NUCLEOTIDE SEQUENCE</scope>
    <source>
        <strain evidence="1">CNCM I-4278</strain>
    </source>
</reference>
<proteinExistence type="predicted"/>
<dbReference type="AlphaFoldDB" id="A0A9W4XV81"/>
<protein>
    <submittedName>
        <fullName evidence="1">Uncharacterized protein</fullName>
    </submittedName>
</protein>
<evidence type="ECO:0000313" key="2">
    <source>
        <dbReference type="Proteomes" id="UP001152607"/>
    </source>
</evidence>
<comment type="caution">
    <text evidence="1">The sequence shown here is derived from an EMBL/GenBank/DDBJ whole genome shotgun (WGS) entry which is preliminary data.</text>
</comment>